<name>A0A2T0TFA5_9ACTN</name>
<accession>A0A2T0TFA5</accession>
<reference evidence="1 2" key="1">
    <citation type="submission" date="2018-03" db="EMBL/GenBank/DDBJ databases">
        <title>Genomic Encyclopedia of Archaeal and Bacterial Type Strains, Phase II (KMG-II): from individual species to whole genera.</title>
        <authorList>
            <person name="Goeker M."/>
        </authorList>
    </citation>
    <scope>NUCLEOTIDE SEQUENCE [LARGE SCALE GENOMIC DNA]</scope>
    <source>
        <strain evidence="1 2">DSM 45416</strain>
    </source>
</reference>
<evidence type="ECO:0000313" key="1">
    <source>
        <dbReference type="EMBL" id="PRY44331.1"/>
    </source>
</evidence>
<dbReference type="EMBL" id="PVTG01000016">
    <property type="protein sequence ID" value="PRY44331.1"/>
    <property type="molecule type" value="Genomic_DNA"/>
</dbReference>
<dbReference type="Proteomes" id="UP000239210">
    <property type="component" value="Unassembled WGS sequence"/>
</dbReference>
<evidence type="ECO:0000313" key="2">
    <source>
        <dbReference type="Proteomes" id="UP000239210"/>
    </source>
</evidence>
<organism evidence="1 2">
    <name type="scientific">Geodermatophilus tzadiensis</name>
    <dbReference type="NCBI Taxonomy" id="1137988"/>
    <lineage>
        <taxon>Bacteria</taxon>
        <taxon>Bacillati</taxon>
        <taxon>Actinomycetota</taxon>
        <taxon>Actinomycetes</taxon>
        <taxon>Geodermatophilales</taxon>
        <taxon>Geodermatophilaceae</taxon>
        <taxon>Geodermatophilus</taxon>
    </lineage>
</organism>
<protein>
    <submittedName>
        <fullName evidence="1">Uncharacterized protein</fullName>
    </submittedName>
</protein>
<keyword evidence="2" id="KW-1185">Reference proteome</keyword>
<gene>
    <name evidence="1" type="ORF">LY71_1169</name>
</gene>
<dbReference type="AlphaFoldDB" id="A0A2T0TFA5"/>
<sequence length="89" mass="9992">MTRSLRLRVPSDPRARAYWYLGWDKRNGHLPCGAPNCAECVAALAATDADFQRFPLRSNSDPIEVKARTLVRDFYVDPVGSGFDETHVP</sequence>
<proteinExistence type="predicted"/>
<comment type="caution">
    <text evidence="1">The sequence shown here is derived from an EMBL/GenBank/DDBJ whole genome shotgun (WGS) entry which is preliminary data.</text>
</comment>